<evidence type="ECO:0000313" key="1">
    <source>
        <dbReference type="EMBL" id="MDN3714255.1"/>
    </source>
</evidence>
<organism evidence="1 2">
    <name type="scientific">Paracoccus cavernae</name>
    <dbReference type="NCBI Taxonomy" id="1571207"/>
    <lineage>
        <taxon>Bacteria</taxon>
        <taxon>Pseudomonadati</taxon>
        <taxon>Pseudomonadota</taxon>
        <taxon>Alphaproteobacteria</taxon>
        <taxon>Rhodobacterales</taxon>
        <taxon>Paracoccaceae</taxon>
        <taxon>Paracoccus</taxon>
    </lineage>
</organism>
<dbReference type="EMBL" id="JAUFRC010000004">
    <property type="protein sequence ID" value="MDN3714255.1"/>
    <property type="molecule type" value="Genomic_DNA"/>
</dbReference>
<keyword evidence="2" id="KW-1185">Reference proteome</keyword>
<accession>A0ABT8DCS3</accession>
<sequence length="80" mass="8974">MTKFWLMVCALKPWSTTSVAGFDNYAEYLDLYGCDRIIPEMKRLRIASRRQLPSALRDQLGIAAFSDGVEAQIEAFGKAA</sequence>
<protein>
    <submittedName>
        <fullName evidence="1">Uncharacterized protein</fullName>
    </submittedName>
</protein>
<name>A0ABT8DCS3_9RHOB</name>
<comment type="caution">
    <text evidence="1">The sequence shown here is derived from an EMBL/GenBank/DDBJ whole genome shotgun (WGS) entry which is preliminary data.</text>
</comment>
<gene>
    <name evidence="1" type="ORF">QWZ10_25100</name>
</gene>
<proteinExistence type="predicted"/>
<reference evidence="2" key="1">
    <citation type="journal article" date="2019" name="Int. J. Syst. Evol. Microbiol.">
        <title>The Global Catalogue of Microorganisms (GCM) 10K type strain sequencing project: providing services to taxonomists for standard genome sequencing and annotation.</title>
        <authorList>
            <consortium name="The Broad Institute Genomics Platform"/>
            <consortium name="The Broad Institute Genome Sequencing Center for Infectious Disease"/>
            <person name="Wu L."/>
            <person name="Ma J."/>
        </authorList>
    </citation>
    <scope>NUCLEOTIDE SEQUENCE [LARGE SCALE GENOMIC DNA]</scope>
    <source>
        <strain evidence="2">CECT 8482</strain>
    </source>
</reference>
<evidence type="ECO:0000313" key="2">
    <source>
        <dbReference type="Proteomes" id="UP001243846"/>
    </source>
</evidence>
<dbReference type="Proteomes" id="UP001243846">
    <property type="component" value="Unassembled WGS sequence"/>
</dbReference>